<geneLocation type="mitochondrion" evidence="1"/>
<proteinExistence type="predicted"/>
<sequence>MGFLGGAMFGLAVSMMTASVRTGSVLGQTHFTRSRLPIEQIMTAAGFGALGAWISSAVKKSEWRVYDAENERERTAHFFENPPPRRPL</sequence>
<name>A0A3P3YB10_PLABS</name>
<gene>
    <name evidence="1" type="ORF">PLBR_LOCUS4524</name>
</gene>
<reference evidence="1 2" key="1">
    <citation type="submission" date="2018-03" db="EMBL/GenBank/DDBJ databases">
        <authorList>
            <person name="Fogelqvist J."/>
        </authorList>
    </citation>
    <scope>NUCLEOTIDE SEQUENCE [LARGE SCALE GENOMIC DNA]</scope>
</reference>
<keyword evidence="1" id="KW-0496">Mitochondrion</keyword>
<organism evidence="1 2">
    <name type="scientific">Plasmodiophora brassicae</name>
    <name type="common">Clubroot disease agent</name>
    <dbReference type="NCBI Taxonomy" id="37360"/>
    <lineage>
        <taxon>Eukaryota</taxon>
        <taxon>Sar</taxon>
        <taxon>Rhizaria</taxon>
        <taxon>Endomyxa</taxon>
        <taxon>Phytomyxea</taxon>
        <taxon>Plasmodiophorida</taxon>
        <taxon>Plasmodiophoridae</taxon>
        <taxon>Plasmodiophora</taxon>
    </lineage>
</organism>
<protein>
    <submittedName>
        <fullName evidence="1">Uncharacterized protein</fullName>
    </submittedName>
</protein>
<dbReference type="Proteomes" id="UP000290189">
    <property type="component" value="Unassembled WGS sequence"/>
</dbReference>
<accession>A0A3P3YB10</accession>
<dbReference type="AlphaFoldDB" id="A0A3P3YB10"/>
<evidence type="ECO:0000313" key="2">
    <source>
        <dbReference type="Proteomes" id="UP000290189"/>
    </source>
</evidence>
<dbReference type="EMBL" id="OVEO01000007">
    <property type="protein sequence ID" value="SPQ97309.1"/>
    <property type="molecule type" value="Genomic_DNA"/>
</dbReference>
<evidence type="ECO:0000313" key="1">
    <source>
        <dbReference type="EMBL" id="SPQ97309.1"/>
    </source>
</evidence>